<evidence type="ECO:0008006" key="4">
    <source>
        <dbReference type="Google" id="ProtNLM"/>
    </source>
</evidence>
<dbReference type="RefSeq" id="WP_043604455.1">
    <property type="nucleotide sequence ID" value="NZ_AXCY01000018.1"/>
</dbReference>
<sequence length="280" mass="28593">MTAQLPRLDPYLASIGEPLEDVSRVVAAQPFRSTGPSLDRASLAALTTATPEPTGTEADPALVDAGLLAPDGTPTAHGRLVAGALTQPDGHLRVEASDAGRPRAFDAYLVGGLAVVLSGPSPAGAESATADDDASAAHPDESGQSDDGMRLDLVDAAHVPGMIAAWVGLGPAWSLATSPEAIPERVVLARADDADAPPPADADPHLLRAWQQPWCLWTFQGTGLTHGRVMVNAGASGHFALTRSADGGTLFRAVPSAVVWTDLVHLVAEVAAARGAVAAR</sequence>
<dbReference type="EMBL" id="AXCY01000018">
    <property type="protein sequence ID" value="KGM11599.1"/>
    <property type="molecule type" value="Genomic_DNA"/>
</dbReference>
<reference evidence="2 3" key="1">
    <citation type="submission" date="2013-08" db="EMBL/GenBank/DDBJ databases">
        <title>Genome sequencing of Cellulomonas carbonis T26.</title>
        <authorList>
            <person name="Chen F."/>
            <person name="Li Y."/>
            <person name="Wang G."/>
        </authorList>
    </citation>
    <scope>NUCLEOTIDE SEQUENCE [LARGE SCALE GENOMIC DNA]</scope>
    <source>
        <strain evidence="2 3">T26</strain>
    </source>
</reference>
<name>A0A0A0BWQ3_9CELL</name>
<dbReference type="AlphaFoldDB" id="A0A0A0BWQ3"/>
<comment type="caution">
    <text evidence="2">The sequence shown here is derived from an EMBL/GenBank/DDBJ whole genome shotgun (WGS) entry which is preliminary data.</text>
</comment>
<evidence type="ECO:0000313" key="2">
    <source>
        <dbReference type="EMBL" id="KGM11599.1"/>
    </source>
</evidence>
<reference evidence="2 3" key="2">
    <citation type="journal article" date="2015" name="Stand. Genomic Sci.">
        <title>Draft genome sequence of Cellulomonas carbonis T26(T) and comparative analysis of six Cellulomonas genomes.</title>
        <authorList>
            <person name="Zhuang W."/>
            <person name="Zhang S."/>
            <person name="Xia X."/>
            <person name="Wang G."/>
        </authorList>
    </citation>
    <scope>NUCLEOTIDE SEQUENCE [LARGE SCALE GENOMIC DNA]</scope>
    <source>
        <strain evidence="2 3">T26</strain>
    </source>
</reference>
<feature type="region of interest" description="Disordered" evidence="1">
    <location>
        <begin position="121"/>
        <end position="148"/>
    </location>
</feature>
<organism evidence="2 3">
    <name type="scientific">Cellulomonas carbonis T26</name>
    <dbReference type="NCBI Taxonomy" id="947969"/>
    <lineage>
        <taxon>Bacteria</taxon>
        <taxon>Bacillati</taxon>
        <taxon>Actinomycetota</taxon>
        <taxon>Actinomycetes</taxon>
        <taxon>Micrococcales</taxon>
        <taxon>Cellulomonadaceae</taxon>
        <taxon>Cellulomonas</taxon>
    </lineage>
</organism>
<protein>
    <recommendedName>
        <fullName evidence="4">ESX secretion-associated protein EspG</fullName>
    </recommendedName>
</protein>
<evidence type="ECO:0000256" key="1">
    <source>
        <dbReference type="SAM" id="MobiDB-lite"/>
    </source>
</evidence>
<accession>A0A0A0BWQ3</accession>
<dbReference type="OrthoDB" id="4863923at2"/>
<evidence type="ECO:0000313" key="3">
    <source>
        <dbReference type="Proteomes" id="UP000029839"/>
    </source>
</evidence>
<keyword evidence="3" id="KW-1185">Reference proteome</keyword>
<gene>
    <name evidence="2" type="ORF">N868_05525</name>
</gene>
<proteinExistence type="predicted"/>
<dbReference type="Proteomes" id="UP000029839">
    <property type="component" value="Unassembled WGS sequence"/>
</dbReference>